<comment type="caution">
    <text evidence="1">The sequence shown here is derived from an EMBL/GenBank/DDBJ whole genome shotgun (WGS) entry which is preliminary data.</text>
</comment>
<dbReference type="EMBL" id="JBHLSS010000086">
    <property type="protein sequence ID" value="MFC0710604.1"/>
    <property type="molecule type" value="Genomic_DNA"/>
</dbReference>
<dbReference type="Proteomes" id="UP001589891">
    <property type="component" value="Unassembled WGS sequence"/>
</dbReference>
<accession>A0ABV6SM46</accession>
<keyword evidence="2" id="KW-1185">Reference proteome</keyword>
<name>A0ABV6SM46_AZOPA</name>
<proteinExistence type="predicted"/>
<reference evidence="1 2" key="1">
    <citation type="submission" date="2024-09" db="EMBL/GenBank/DDBJ databases">
        <authorList>
            <person name="Sun Q."/>
            <person name="Mori K."/>
        </authorList>
    </citation>
    <scope>NUCLEOTIDE SEQUENCE [LARGE SCALE GENOMIC DNA]</scope>
    <source>
        <strain evidence="1 2">NCAIM B.01794</strain>
    </source>
</reference>
<gene>
    <name evidence="1" type="ORF">ACFFGX_13940</name>
</gene>
<sequence length="73" mass="8077">LDYYNNGCSTVAVPCDVLDQIAIPPMPGEIDNDVGPVVPNNAESWRRILANVISEPAYDPRPEYKGARYRKTA</sequence>
<feature type="non-terminal residue" evidence="1">
    <location>
        <position position="1"/>
    </location>
</feature>
<evidence type="ECO:0000313" key="1">
    <source>
        <dbReference type="EMBL" id="MFC0710604.1"/>
    </source>
</evidence>
<organism evidence="1 2">
    <name type="scientific">Azorhizophilus paspali</name>
    <name type="common">Azotobacter paspali</name>
    <dbReference type="NCBI Taxonomy" id="69963"/>
    <lineage>
        <taxon>Bacteria</taxon>
        <taxon>Pseudomonadati</taxon>
        <taxon>Pseudomonadota</taxon>
        <taxon>Gammaproteobacteria</taxon>
        <taxon>Pseudomonadales</taxon>
        <taxon>Pseudomonadaceae</taxon>
        <taxon>Azorhizophilus</taxon>
    </lineage>
</organism>
<evidence type="ECO:0000313" key="2">
    <source>
        <dbReference type="Proteomes" id="UP001589891"/>
    </source>
</evidence>
<protein>
    <submittedName>
        <fullName evidence="1">Uncharacterized protein</fullName>
    </submittedName>
</protein>